<dbReference type="Proteomes" id="UP000245539">
    <property type="component" value="Unassembled WGS sequence"/>
</dbReference>
<feature type="transmembrane region" description="Helical" evidence="6">
    <location>
        <begin position="167"/>
        <end position="188"/>
    </location>
</feature>
<sequence>MFFKKFSLGMVNQAITSITSFLLVLFYMVLMSKSEFGLYSILYSVTLLISSSISALITTQVVIFISGKNERKHEVVFEAIILILLLIVILFLLLIPFAYLFDVYRIELSLVAVASLFLSIKEVLTRYSFLEERIIICVEGSILSALIVLIALFFFKVKNLSVCATTGLLLFCLVQVISTFYMLLRIRLTLQLGIVSTYKLFLKLLINGKWALVNNFFYIIRSQGHVLLASFFLVTEDIAKISASRVFITPFVMMMPVLSNVLLPYYTKLRSENGKDKVKKLSLVALKVQILAYILYSLFLLVSVQYILDMNYFEKYKDLSFFVTIWLIYLLFLVVRNNMELIISSFGKFKEQFQCSISSFFLSIPFVLMFFSYLGGVGAIMSSIVFEIFLIYFYRSKQK</sequence>
<feature type="transmembrane region" description="Helical" evidence="6">
    <location>
        <begin position="241"/>
        <end position="263"/>
    </location>
</feature>
<dbReference type="OrthoDB" id="8776838at2"/>
<evidence type="ECO:0000256" key="6">
    <source>
        <dbReference type="SAM" id="Phobius"/>
    </source>
</evidence>
<dbReference type="AlphaFoldDB" id="A0A317CBQ2"/>
<evidence type="ECO:0008006" key="9">
    <source>
        <dbReference type="Google" id="ProtNLM"/>
    </source>
</evidence>
<evidence type="ECO:0000313" key="8">
    <source>
        <dbReference type="Proteomes" id="UP000245539"/>
    </source>
</evidence>
<keyword evidence="8" id="KW-1185">Reference proteome</keyword>
<accession>A0A317CBQ2</accession>
<feature type="transmembrane region" description="Helical" evidence="6">
    <location>
        <begin position="75"/>
        <end position="100"/>
    </location>
</feature>
<dbReference type="GO" id="GO:0005886">
    <property type="term" value="C:plasma membrane"/>
    <property type="evidence" value="ECO:0007669"/>
    <property type="project" value="UniProtKB-SubCell"/>
</dbReference>
<reference evidence="7 8" key="1">
    <citation type="submission" date="2018-05" db="EMBL/GenBank/DDBJ databases">
        <title>Leucothrix arctica sp. nov., isolated from Arctic seawater.</title>
        <authorList>
            <person name="Choi A."/>
            <person name="Baek K."/>
        </authorList>
    </citation>
    <scope>NUCLEOTIDE SEQUENCE [LARGE SCALE GENOMIC DNA]</scope>
    <source>
        <strain evidence="7 8">JCM 18388</strain>
    </source>
</reference>
<feature type="transmembrane region" description="Helical" evidence="6">
    <location>
        <begin position="377"/>
        <end position="394"/>
    </location>
</feature>
<dbReference type="EMBL" id="QGKM01000041">
    <property type="protein sequence ID" value="PWQ95799.1"/>
    <property type="molecule type" value="Genomic_DNA"/>
</dbReference>
<comment type="caution">
    <text evidence="7">The sequence shown here is derived from an EMBL/GenBank/DDBJ whole genome shotgun (WGS) entry which is preliminary data.</text>
</comment>
<comment type="subcellular location">
    <subcellularLocation>
        <location evidence="1">Cell membrane</location>
        <topology evidence="1">Multi-pass membrane protein</topology>
    </subcellularLocation>
</comment>
<keyword evidence="2" id="KW-1003">Cell membrane</keyword>
<gene>
    <name evidence="7" type="ORF">DKW60_13940</name>
</gene>
<feature type="transmembrane region" description="Helical" evidence="6">
    <location>
        <begin position="355"/>
        <end position="371"/>
    </location>
</feature>
<dbReference type="InterPro" id="IPR050833">
    <property type="entry name" value="Poly_Biosynth_Transport"/>
</dbReference>
<feature type="transmembrane region" description="Helical" evidence="6">
    <location>
        <begin position="284"/>
        <end position="307"/>
    </location>
</feature>
<feature type="transmembrane region" description="Helical" evidence="6">
    <location>
        <begin position="319"/>
        <end position="335"/>
    </location>
</feature>
<evidence type="ECO:0000256" key="2">
    <source>
        <dbReference type="ARBA" id="ARBA00022475"/>
    </source>
</evidence>
<feature type="transmembrane region" description="Helical" evidence="6">
    <location>
        <begin position="36"/>
        <end position="63"/>
    </location>
</feature>
<keyword evidence="4 6" id="KW-1133">Transmembrane helix</keyword>
<feature type="transmembrane region" description="Helical" evidence="6">
    <location>
        <begin position="136"/>
        <end position="155"/>
    </location>
</feature>
<organism evidence="7 8">
    <name type="scientific">Leucothrix pacifica</name>
    <dbReference type="NCBI Taxonomy" id="1247513"/>
    <lineage>
        <taxon>Bacteria</taxon>
        <taxon>Pseudomonadati</taxon>
        <taxon>Pseudomonadota</taxon>
        <taxon>Gammaproteobacteria</taxon>
        <taxon>Thiotrichales</taxon>
        <taxon>Thiotrichaceae</taxon>
        <taxon>Leucothrix</taxon>
    </lineage>
</organism>
<evidence type="ECO:0000256" key="4">
    <source>
        <dbReference type="ARBA" id="ARBA00022989"/>
    </source>
</evidence>
<name>A0A317CBQ2_9GAMM</name>
<keyword evidence="5 6" id="KW-0472">Membrane</keyword>
<keyword evidence="3 6" id="KW-0812">Transmembrane</keyword>
<evidence type="ECO:0000256" key="1">
    <source>
        <dbReference type="ARBA" id="ARBA00004651"/>
    </source>
</evidence>
<feature type="transmembrane region" description="Helical" evidence="6">
    <location>
        <begin position="12"/>
        <end position="30"/>
    </location>
</feature>
<evidence type="ECO:0000256" key="5">
    <source>
        <dbReference type="ARBA" id="ARBA00023136"/>
    </source>
</evidence>
<protein>
    <recommendedName>
        <fullName evidence="9">Polysaccharide biosynthesis protein C-terminal domain-containing protein</fullName>
    </recommendedName>
</protein>
<evidence type="ECO:0000313" key="7">
    <source>
        <dbReference type="EMBL" id="PWQ95799.1"/>
    </source>
</evidence>
<dbReference type="PANTHER" id="PTHR30250:SF11">
    <property type="entry name" value="O-ANTIGEN TRANSPORTER-RELATED"/>
    <property type="match status" value="1"/>
</dbReference>
<feature type="transmembrane region" description="Helical" evidence="6">
    <location>
        <begin position="106"/>
        <end position="124"/>
    </location>
</feature>
<dbReference type="RefSeq" id="WP_109838271.1">
    <property type="nucleotide sequence ID" value="NZ_QGKM01000041.1"/>
</dbReference>
<proteinExistence type="predicted"/>
<dbReference type="PANTHER" id="PTHR30250">
    <property type="entry name" value="PST FAMILY PREDICTED COLANIC ACID TRANSPORTER"/>
    <property type="match status" value="1"/>
</dbReference>
<evidence type="ECO:0000256" key="3">
    <source>
        <dbReference type="ARBA" id="ARBA00022692"/>
    </source>
</evidence>